<evidence type="ECO:0000313" key="2">
    <source>
        <dbReference type="Proteomes" id="UP000315200"/>
    </source>
</evidence>
<evidence type="ECO:0000313" key="1">
    <source>
        <dbReference type="EMBL" id="GEA35593.1"/>
    </source>
</evidence>
<accession>A0A829W955</accession>
<protein>
    <submittedName>
        <fullName evidence="1">Uncharacterized protein</fullName>
    </submittedName>
</protein>
<dbReference type="AlphaFoldDB" id="A0A829W955"/>
<name>A0A829W955_9FIRM</name>
<comment type="caution">
    <text evidence="1">The sequence shown here is derived from an EMBL/GenBank/DDBJ whole genome shotgun (WGS) entry which is preliminary data.</text>
</comment>
<reference evidence="1 2" key="1">
    <citation type="submission" date="2019-06" db="EMBL/GenBank/DDBJ databases">
        <title>Draft genome sequence of [Clostridium] clostridioforme NBRC 113352.</title>
        <authorList>
            <person name="Miura T."/>
            <person name="Furukawa M."/>
            <person name="Shimamura M."/>
            <person name="Ohyama Y."/>
            <person name="Yamazoe A."/>
            <person name="Kawasaki H."/>
        </authorList>
    </citation>
    <scope>NUCLEOTIDE SEQUENCE [LARGE SCALE GENOMIC DNA]</scope>
    <source>
        <strain evidence="1 2">NBRC 113352</strain>
    </source>
</reference>
<dbReference type="EMBL" id="BJLB01000001">
    <property type="protein sequence ID" value="GEA35593.1"/>
    <property type="molecule type" value="Genomic_DNA"/>
</dbReference>
<dbReference type="Proteomes" id="UP000315200">
    <property type="component" value="Unassembled WGS sequence"/>
</dbReference>
<gene>
    <name evidence="1" type="ORF">Ccl03g_13060</name>
</gene>
<proteinExistence type="predicted"/>
<sequence length="78" mass="8627">MFGGMVIPSGFTCTITHEPVDPEAWYTVTATDYELNMARHSKGIEKCPGDGKSVSPGHFLKAYYTHASLLMYHLSFAI</sequence>
<organism evidence="1 2">
    <name type="scientific">Enterocloster clostridioformis</name>
    <dbReference type="NCBI Taxonomy" id="1531"/>
    <lineage>
        <taxon>Bacteria</taxon>
        <taxon>Bacillati</taxon>
        <taxon>Bacillota</taxon>
        <taxon>Clostridia</taxon>
        <taxon>Lachnospirales</taxon>
        <taxon>Lachnospiraceae</taxon>
        <taxon>Enterocloster</taxon>
    </lineage>
</organism>